<dbReference type="Proteomes" id="UP001165135">
    <property type="component" value="Unassembled WGS sequence"/>
</dbReference>
<proteinExistence type="predicted"/>
<gene>
    <name evidence="3" type="ORF">Airi01_078990</name>
</gene>
<feature type="region of interest" description="Disordered" evidence="1">
    <location>
        <begin position="276"/>
        <end position="295"/>
    </location>
</feature>
<name>A0A9W6RSZ9_9ACTN</name>
<dbReference type="InterPro" id="IPR051797">
    <property type="entry name" value="TrmB-like"/>
</dbReference>
<dbReference type="SMART" id="SM00421">
    <property type="entry name" value="HTH_LUXR"/>
    <property type="match status" value="1"/>
</dbReference>
<dbReference type="GO" id="GO:0006355">
    <property type="term" value="P:regulation of DNA-templated transcription"/>
    <property type="evidence" value="ECO:0007669"/>
    <property type="project" value="InterPro"/>
</dbReference>
<dbReference type="PANTHER" id="PTHR34293">
    <property type="entry name" value="HTH-TYPE TRANSCRIPTIONAL REGULATOR TRMBL2"/>
    <property type="match status" value="1"/>
</dbReference>
<comment type="caution">
    <text evidence="3">The sequence shown here is derived from an EMBL/GenBank/DDBJ whole genome shotgun (WGS) entry which is preliminary data.</text>
</comment>
<dbReference type="AlphaFoldDB" id="A0A9W6RSZ9"/>
<dbReference type="InterPro" id="IPR000792">
    <property type="entry name" value="Tscrpt_reg_LuxR_C"/>
</dbReference>
<evidence type="ECO:0000313" key="3">
    <source>
        <dbReference type="EMBL" id="GLY79632.1"/>
    </source>
</evidence>
<protein>
    <recommendedName>
        <fullName evidence="2">HTH luxR-type domain-containing protein</fullName>
    </recommendedName>
</protein>
<organism evidence="3 4">
    <name type="scientific">Actinoallomurus iriomotensis</name>
    <dbReference type="NCBI Taxonomy" id="478107"/>
    <lineage>
        <taxon>Bacteria</taxon>
        <taxon>Bacillati</taxon>
        <taxon>Actinomycetota</taxon>
        <taxon>Actinomycetes</taxon>
        <taxon>Streptosporangiales</taxon>
        <taxon>Thermomonosporaceae</taxon>
        <taxon>Actinoallomurus</taxon>
    </lineage>
</organism>
<sequence>MAMNAEHSRRQSTVDEGRPDERDALGLRKVDRAVYGLWLRHPDWNTAAMAERLDLPAEVIAKAREVLLSKGLLAADPALPDRALPAGPDAVVERTIATIEADAARRRADALRAGAELSALVTARLTEHQEPPEAIEWIRDMPTARLRLGELVRLARHEIFALHVGDPPGWKIATAFSALNRRTLERGLPIRAIYEHGRLADRTALARMANLVDKGAEVRTATRPAIWGTVVDRTIGVIPAGNDDQGLLVITGTGIVHALSALFESCWSWAQPLAAGTAQSGHPESPGDDTGEGGGLSEHDRLLLRLLSLGIKDEAIARNMDMSVRTVRRRISQLFDRLGVTSRFQAGVQAVHRGWL</sequence>
<dbReference type="EMBL" id="BSTJ01000012">
    <property type="protein sequence ID" value="GLY79632.1"/>
    <property type="molecule type" value="Genomic_DNA"/>
</dbReference>
<dbReference type="PANTHER" id="PTHR34293:SF1">
    <property type="entry name" value="HTH-TYPE TRANSCRIPTIONAL REGULATOR TRMBL2"/>
    <property type="match status" value="1"/>
</dbReference>
<dbReference type="InterPro" id="IPR016032">
    <property type="entry name" value="Sig_transdc_resp-reg_C-effctor"/>
</dbReference>
<dbReference type="Gene3D" id="1.10.10.10">
    <property type="entry name" value="Winged helix-like DNA-binding domain superfamily/Winged helix DNA-binding domain"/>
    <property type="match status" value="1"/>
</dbReference>
<dbReference type="Pfam" id="PF00196">
    <property type="entry name" value="GerE"/>
    <property type="match status" value="1"/>
</dbReference>
<feature type="region of interest" description="Disordered" evidence="1">
    <location>
        <begin position="1"/>
        <end position="21"/>
    </location>
</feature>
<evidence type="ECO:0000256" key="1">
    <source>
        <dbReference type="SAM" id="MobiDB-lite"/>
    </source>
</evidence>
<accession>A0A9W6RSZ9</accession>
<reference evidence="3" key="1">
    <citation type="submission" date="2023-03" db="EMBL/GenBank/DDBJ databases">
        <title>Actinoallomurus iriomotensis NBRC 103681.</title>
        <authorList>
            <person name="Ichikawa N."/>
            <person name="Sato H."/>
            <person name="Tonouchi N."/>
        </authorList>
    </citation>
    <scope>NUCLEOTIDE SEQUENCE</scope>
    <source>
        <strain evidence="3">NBRC 103681</strain>
    </source>
</reference>
<evidence type="ECO:0000259" key="2">
    <source>
        <dbReference type="SMART" id="SM00421"/>
    </source>
</evidence>
<dbReference type="SUPFAM" id="SSF46894">
    <property type="entry name" value="C-terminal effector domain of the bipartite response regulators"/>
    <property type="match status" value="1"/>
</dbReference>
<evidence type="ECO:0000313" key="4">
    <source>
        <dbReference type="Proteomes" id="UP001165135"/>
    </source>
</evidence>
<dbReference type="GO" id="GO:0003677">
    <property type="term" value="F:DNA binding"/>
    <property type="evidence" value="ECO:0007669"/>
    <property type="project" value="InterPro"/>
</dbReference>
<feature type="domain" description="HTH luxR-type" evidence="2">
    <location>
        <begin position="293"/>
        <end position="350"/>
    </location>
</feature>
<dbReference type="InterPro" id="IPR036388">
    <property type="entry name" value="WH-like_DNA-bd_sf"/>
</dbReference>